<evidence type="ECO:0000256" key="5">
    <source>
        <dbReference type="SAM" id="MobiDB-lite"/>
    </source>
</evidence>
<dbReference type="Proteomes" id="UP000202440">
    <property type="component" value="Chromosome"/>
</dbReference>
<evidence type="ECO:0000256" key="2">
    <source>
        <dbReference type="ARBA" id="ARBA00022618"/>
    </source>
</evidence>
<evidence type="ECO:0000313" key="7">
    <source>
        <dbReference type="Proteomes" id="UP000202440"/>
    </source>
</evidence>
<feature type="compositionally biased region" description="Polar residues" evidence="5">
    <location>
        <begin position="267"/>
        <end position="276"/>
    </location>
</feature>
<name>A0A222FPS7_9GAMM</name>
<dbReference type="SUPFAM" id="SSF46785">
    <property type="entry name" value="Winged helix' DNA-binding domain"/>
    <property type="match status" value="2"/>
</dbReference>
<dbReference type="EMBL" id="CP022530">
    <property type="protein sequence ID" value="ASP40401.1"/>
    <property type="molecule type" value="Genomic_DNA"/>
</dbReference>
<reference evidence="6 7" key="1">
    <citation type="submission" date="2017-07" db="EMBL/GenBank/DDBJ databases">
        <title>Annotated genome sequence of Bacterioplanes sanyensis isolated from Red Sea.</title>
        <authorList>
            <person name="Rehman Z.U."/>
        </authorList>
    </citation>
    <scope>NUCLEOTIDE SEQUENCE [LARGE SCALE GENOMIC DNA]</scope>
    <source>
        <strain evidence="6 7">NV9</strain>
    </source>
</reference>
<dbReference type="Gene3D" id="1.10.10.10">
    <property type="entry name" value="Winged helix-like DNA-binding domain superfamily/Winged helix DNA-binding domain"/>
    <property type="match status" value="2"/>
</dbReference>
<protein>
    <submittedName>
        <fullName evidence="6">SMC-Scp complex subunit ScpB</fullName>
    </submittedName>
</protein>
<dbReference type="RefSeq" id="WP_094061568.1">
    <property type="nucleotide sequence ID" value="NZ_CP022530.1"/>
</dbReference>
<dbReference type="AlphaFoldDB" id="A0A222FPS7"/>
<dbReference type="KEGG" id="bsan:CHH28_17710"/>
<dbReference type="PANTHER" id="PTHR34298">
    <property type="entry name" value="SEGREGATION AND CONDENSATION PROTEIN B"/>
    <property type="match status" value="1"/>
</dbReference>
<evidence type="ECO:0000256" key="3">
    <source>
        <dbReference type="ARBA" id="ARBA00022829"/>
    </source>
</evidence>
<proteinExistence type="predicted"/>
<sequence length="287" mass="31742">MSDRPPLASILEAVLAAAGGPVSLERMQSVFEDHEVPSAADLREALAALRQQLQVRGLELVEVASGYRLQVRPEVAPWVARLWEEKPQRYSRALLETLALIAYRQPITRGDIEDVRGVVVSSSIMKTLLEREWVRVVGHRDVPGRPAMYATTRQFLDYFGLKSLDDMPSLQEIRELDDANRKLQLGDDAEVRQATPGSYDFTSSEEVEQRGADVLADTEQDLNAAAELVAKVEAGVFNKDTSESPEPQDELQQALARLQAKDDEPATDNSADTSSQDGDESASNHEE</sequence>
<evidence type="ECO:0000313" key="6">
    <source>
        <dbReference type="EMBL" id="ASP40401.1"/>
    </source>
</evidence>
<feature type="region of interest" description="Disordered" evidence="5">
    <location>
        <begin position="238"/>
        <end position="287"/>
    </location>
</feature>
<keyword evidence="3" id="KW-0159">Chromosome partition</keyword>
<evidence type="ECO:0000256" key="4">
    <source>
        <dbReference type="ARBA" id="ARBA00023306"/>
    </source>
</evidence>
<dbReference type="OrthoDB" id="9806226at2"/>
<dbReference type="InterPro" id="IPR036388">
    <property type="entry name" value="WH-like_DNA-bd_sf"/>
</dbReference>
<dbReference type="InterPro" id="IPR036390">
    <property type="entry name" value="WH_DNA-bd_sf"/>
</dbReference>
<gene>
    <name evidence="6" type="primary">scpB</name>
    <name evidence="6" type="ORF">CHH28_17710</name>
</gene>
<keyword evidence="1" id="KW-0963">Cytoplasm</keyword>
<organism evidence="6 7">
    <name type="scientific">Bacterioplanes sanyensis</name>
    <dbReference type="NCBI Taxonomy" id="1249553"/>
    <lineage>
        <taxon>Bacteria</taxon>
        <taxon>Pseudomonadati</taxon>
        <taxon>Pseudomonadota</taxon>
        <taxon>Gammaproteobacteria</taxon>
        <taxon>Oceanospirillales</taxon>
        <taxon>Oceanospirillaceae</taxon>
        <taxon>Bacterioplanes</taxon>
    </lineage>
</organism>
<keyword evidence="4" id="KW-0131">Cell cycle</keyword>
<dbReference type="Pfam" id="PF04079">
    <property type="entry name" value="SMC_ScpB"/>
    <property type="match status" value="1"/>
</dbReference>
<dbReference type="GO" id="GO:0051304">
    <property type="term" value="P:chromosome separation"/>
    <property type="evidence" value="ECO:0007669"/>
    <property type="project" value="InterPro"/>
</dbReference>
<dbReference type="PANTHER" id="PTHR34298:SF2">
    <property type="entry name" value="SEGREGATION AND CONDENSATION PROTEIN B"/>
    <property type="match status" value="1"/>
</dbReference>
<dbReference type="NCBIfam" id="TIGR00281">
    <property type="entry name" value="SMC-Scp complex subunit ScpB"/>
    <property type="match status" value="1"/>
</dbReference>
<dbReference type="InterPro" id="IPR005234">
    <property type="entry name" value="ScpB_csome_segregation"/>
</dbReference>
<dbReference type="GO" id="GO:0051301">
    <property type="term" value="P:cell division"/>
    <property type="evidence" value="ECO:0007669"/>
    <property type="project" value="UniProtKB-KW"/>
</dbReference>
<accession>A0A222FPS7</accession>
<keyword evidence="7" id="KW-1185">Reference proteome</keyword>
<evidence type="ECO:0000256" key="1">
    <source>
        <dbReference type="ARBA" id="ARBA00022490"/>
    </source>
</evidence>
<keyword evidence="2" id="KW-0132">Cell division</keyword>